<dbReference type="NCBIfam" id="TIGR00757">
    <property type="entry name" value="RNaseEG"/>
    <property type="match status" value="1"/>
</dbReference>
<evidence type="ECO:0000259" key="6">
    <source>
        <dbReference type="PROSITE" id="PS50126"/>
    </source>
</evidence>
<dbReference type="PANTHER" id="PTHR30001">
    <property type="entry name" value="RIBONUCLEASE"/>
    <property type="match status" value="1"/>
</dbReference>
<evidence type="ECO:0000256" key="2">
    <source>
        <dbReference type="ARBA" id="ARBA00022723"/>
    </source>
</evidence>
<dbReference type="EMBL" id="DVMN01000057">
    <property type="protein sequence ID" value="HIU21252.1"/>
    <property type="molecule type" value="Genomic_DNA"/>
</dbReference>
<dbReference type="GO" id="GO:0046872">
    <property type="term" value="F:metal ion binding"/>
    <property type="evidence" value="ECO:0007669"/>
    <property type="project" value="UniProtKB-KW"/>
</dbReference>
<accession>A0A9D1HSL4</accession>
<dbReference type="Pfam" id="PF10150">
    <property type="entry name" value="RNase_E_G"/>
    <property type="match status" value="1"/>
</dbReference>
<reference evidence="7" key="2">
    <citation type="journal article" date="2021" name="PeerJ">
        <title>Extensive microbial diversity within the chicken gut microbiome revealed by metagenomics and culture.</title>
        <authorList>
            <person name="Gilroy R."/>
            <person name="Ravi A."/>
            <person name="Getino M."/>
            <person name="Pursley I."/>
            <person name="Horton D.L."/>
            <person name="Alikhan N.F."/>
            <person name="Baker D."/>
            <person name="Gharbi K."/>
            <person name="Hall N."/>
            <person name="Watson M."/>
            <person name="Adriaenssens E.M."/>
            <person name="Foster-Nyarko E."/>
            <person name="Jarju S."/>
            <person name="Secka A."/>
            <person name="Antonio M."/>
            <person name="Oren A."/>
            <person name="Chaudhuri R.R."/>
            <person name="La Ragione R."/>
            <person name="Hildebrand F."/>
            <person name="Pallen M.J."/>
        </authorList>
    </citation>
    <scope>NUCLEOTIDE SEQUENCE</scope>
    <source>
        <strain evidence="7">1063</strain>
    </source>
</reference>
<dbReference type="Gene3D" id="2.40.50.140">
    <property type="entry name" value="Nucleic acid-binding proteins"/>
    <property type="match status" value="1"/>
</dbReference>
<dbReference type="SMART" id="SM00316">
    <property type="entry name" value="S1"/>
    <property type="match status" value="1"/>
</dbReference>
<dbReference type="InterPro" id="IPR012340">
    <property type="entry name" value="NA-bd_OB-fold"/>
</dbReference>
<evidence type="ECO:0000256" key="1">
    <source>
        <dbReference type="ARBA" id="ARBA00001946"/>
    </source>
</evidence>
<protein>
    <submittedName>
        <fullName evidence="7">Rne/Rng family ribonuclease</fullName>
    </submittedName>
</protein>
<reference evidence="7" key="1">
    <citation type="submission" date="2020-10" db="EMBL/GenBank/DDBJ databases">
        <authorList>
            <person name="Gilroy R."/>
        </authorList>
    </citation>
    <scope>NUCLEOTIDE SEQUENCE</scope>
    <source>
        <strain evidence="7">1063</strain>
    </source>
</reference>
<comment type="caution">
    <text evidence="7">The sequence shown here is derived from an EMBL/GenBank/DDBJ whole genome shotgun (WGS) entry which is preliminary data.</text>
</comment>
<sequence length="479" mass="53435">MKQLFIDYNPYFVRAALAEEGELVEFGVEHVASRGHVGNIYKGKVENVLGGMKAAFVNIGLERNGFLYVGDAADGVGKVSPGDIVMCQVVKEQMGTKGARLTTDVTLPGYTLVLLPTGGFRGVSRKIESDERRAHLERLVSSVCPQNMGFIVRSAAVKARDEEITRELDALIALWDKIKENYASTAPTSVVYREAQLLERAIRDNYAEEVDRIVVNEPLLAKRLSSRMTKIAVEYYAGKRNIFRHFGLSEQIDRLADRKVMLENGAYLVVDRTEALTVIDVNTGRFVGTHNLEDTVFRTNMTAAVQVAKVLRARNISGIVVVDFIDMQTEEHKRAVVDKLREELKKDRLKTSAVAMTGLGLVELTRKRTRLSADTFMLEPCESCQGGFVVSATHLALKLRDELTEYSLVNDFGSFIARVNPSVTERVFAYRVMARESAELWKGKRVYLIPDASLARDEFVISGTDDKVLSLPAEARLVF</sequence>
<dbReference type="Proteomes" id="UP000824088">
    <property type="component" value="Unassembled WGS sequence"/>
</dbReference>
<evidence type="ECO:0000313" key="7">
    <source>
        <dbReference type="EMBL" id="HIU21252.1"/>
    </source>
</evidence>
<dbReference type="GO" id="GO:0004540">
    <property type="term" value="F:RNA nuclease activity"/>
    <property type="evidence" value="ECO:0007669"/>
    <property type="project" value="InterPro"/>
</dbReference>
<dbReference type="AlphaFoldDB" id="A0A9D1HSL4"/>
<dbReference type="GO" id="GO:0016787">
    <property type="term" value="F:hydrolase activity"/>
    <property type="evidence" value="ECO:0007669"/>
    <property type="project" value="UniProtKB-KW"/>
</dbReference>
<dbReference type="CDD" id="cd04453">
    <property type="entry name" value="S1_RNase_E"/>
    <property type="match status" value="1"/>
</dbReference>
<dbReference type="InterPro" id="IPR004659">
    <property type="entry name" value="RNase_E/G"/>
</dbReference>
<dbReference type="PROSITE" id="PS50126">
    <property type="entry name" value="S1"/>
    <property type="match status" value="1"/>
</dbReference>
<keyword evidence="3" id="KW-0378">Hydrolase</keyword>
<feature type="domain" description="S1 motif" evidence="6">
    <location>
        <begin position="38"/>
        <end position="104"/>
    </location>
</feature>
<keyword evidence="4" id="KW-0460">Magnesium</keyword>
<dbReference type="InterPro" id="IPR019307">
    <property type="entry name" value="RNA-bd_AU-1/RNase_E/G"/>
</dbReference>
<keyword evidence="2" id="KW-0479">Metal-binding</keyword>
<evidence type="ECO:0000313" key="8">
    <source>
        <dbReference type="Proteomes" id="UP000824088"/>
    </source>
</evidence>
<proteinExistence type="predicted"/>
<dbReference type="GO" id="GO:0006364">
    <property type="term" value="P:rRNA processing"/>
    <property type="evidence" value="ECO:0007669"/>
    <property type="project" value="TreeGrafter"/>
</dbReference>
<evidence type="ECO:0000256" key="5">
    <source>
        <dbReference type="ARBA" id="ARBA00022884"/>
    </source>
</evidence>
<evidence type="ECO:0000256" key="3">
    <source>
        <dbReference type="ARBA" id="ARBA00022801"/>
    </source>
</evidence>
<dbReference type="GO" id="GO:0003723">
    <property type="term" value="F:RNA binding"/>
    <property type="evidence" value="ECO:0007669"/>
    <property type="project" value="UniProtKB-KW"/>
</dbReference>
<dbReference type="GO" id="GO:0005737">
    <property type="term" value="C:cytoplasm"/>
    <property type="evidence" value="ECO:0007669"/>
    <property type="project" value="TreeGrafter"/>
</dbReference>
<keyword evidence="5" id="KW-0694">RNA-binding</keyword>
<dbReference type="PANTHER" id="PTHR30001:SF0">
    <property type="entry name" value="RIBONUCLEASE G"/>
    <property type="match status" value="1"/>
</dbReference>
<gene>
    <name evidence="7" type="ORF">IAD51_03295</name>
</gene>
<comment type="cofactor">
    <cofactor evidence="1">
        <name>Mg(2+)</name>
        <dbReference type="ChEBI" id="CHEBI:18420"/>
    </cofactor>
</comment>
<organism evidence="7 8">
    <name type="scientific">Candidatus Limadaptatus stercorigallinarum</name>
    <dbReference type="NCBI Taxonomy" id="2840845"/>
    <lineage>
        <taxon>Bacteria</taxon>
        <taxon>Bacillati</taxon>
        <taxon>Bacillota</taxon>
        <taxon>Clostridia</taxon>
        <taxon>Eubacteriales</taxon>
        <taxon>Candidatus Limadaptatus</taxon>
    </lineage>
</organism>
<dbReference type="SUPFAM" id="SSF50249">
    <property type="entry name" value="Nucleic acid-binding proteins"/>
    <property type="match status" value="1"/>
</dbReference>
<evidence type="ECO:0000256" key="4">
    <source>
        <dbReference type="ARBA" id="ARBA00022842"/>
    </source>
</evidence>
<name>A0A9D1HSL4_9FIRM</name>
<dbReference type="InterPro" id="IPR003029">
    <property type="entry name" value="S1_domain"/>
</dbReference>